<keyword evidence="5" id="KW-0560">Oxidoreductase</keyword>
<comment type="cofactor">
    <cofactor evidence="1">
        <name>FAD</name>
        <dbReference type="ChEBI" id="CHEBI:57692"/>
    </cofactor>
</comment>
<dbReference type="Pfam" id="PF02913">
    <property type="entry name" value="FAD-oxidase_C"/>
    <property type="match status" value="1"/>
</dbReference>
<dbReference type="PANTHER" id="PTHR42934:SF2">
    <property type="entry name" value="GLYCOLATE OXIDASE SUBUNIT GLCD"/>
    <property type="match status" value="1"/>
</dbReference>
<dbReference type="PANTHER" id="PTHR42934">
    <property type="entry name" value="GLYCOLATE OXIDASE SUBUNIT GLCD"/>
    <property type="match status" value="1"/>
</dbReference>
<dbReference type="Proteomes" id="UP000657075">
    <property type="component" value="Unassembled WGS sequence"/>
</dbReference>
<name>A0A830EI83_9CREN</name>
<evidence type="ECO:0000256" key="3">
    <source>
        <dbReference type="ARBA" id="ARBA00022630"/>
    </source>
</evidence>
<evidence type="ECO:0000256" key="1">
    <source>
        <dbReference type="ARBA" id="ARBA00001974"/>
    </source>
</evidence>
<evidence type="ECO:0000256" key="2">
    <source>
        <dbReference type="ARBA" id="ARBA00008000"/>
    </source>
</evidence>
<evidence type="ECO:0000313" key="9">
    <source>
        <dbReference type="Proteomes" id="UP000657075"/>
    </source>
</evidence>
<dbReference type="Gene3D" id="1.10.45.10">
    <property type="entry name" value="Vanillyl-alcohol Oxidase, Chain A, domain 4"/>
    <property type="match status" value="1"/>
</dbReference>
<dbReference type="AlphaFoldDB" id="A0A830EI83"/>
<dbReference type="Pfam" id="PF01565">
    <property type="entry name" value="FAD_binding_4"/>
    <property type="match status" value="1"/>
</dbReference>
<proteinExistence type="inferred from homology"/>
<dbReference type="InterPro" id="IPR016166">
    <property type="entry name" value="FAD-bd_PCMH"/>
</dbReference>
<evidence type="ECO:0000313" key="7">
    <source>
        <dbReference type="EMBL" id="BDR93561.1"/>
    </source>
</evidence>
<dbReference type="Gene3D" id="3.30.465.10">
    <property type="match status" value="1"/>
</dbReference>
<protein>
    <submittedName>
        <fullName evidence="8">FAD-binding oxidoreductase</fullName>
    </submittedName>
</protein>
<dbReference type="GO" id="GO:0071949">
    <property type="term" value="F:FAD binding"/>
    <property type="evidence" value="ECO:0007669"/>
    <property type="project" value="InterPro"/>
</dbReference>
<dbReference type="GO" id="GO:0016491">
    <property type="term" value="F:oxidoreductase activity"/>
    <property type="evidence" value="ECO:0007669"/>
    <property type="project" value="UniProtKB-KW"/>
</dbReference>
<reference evidence="10" key="3">
    <citation type="submission" date="2022-09" db="EMBL/GenBank/DDBJ databases">
        <title>Complete genome sequence of Vulcanisaeta souniana.</title>
        <authorList>
            <person name="Kato S."/>
            <person name="Itoh T."/>
            <person name="Ohkuma M."/>
        </authorList>
    </citation>
    <scope>NUCLEOTIDE SEQUENCE [LARGE SCALE GENOMIC DNA]</scope>
    <source>
        <strain evidence="10">JCM 11219</strain>
    </source>
</reference>
<dbReference type="SUPFAM" id="SSF55103">
    <property type="entry name" value="FAD-linked oxidases, C-terminal domain"/>
    <property type="match status" value="1"/>
</dbReference>
<dbReference type="RefSeq" id="WP_188604260.1">
    <property type="nucleotide sequence ID" value="NZ_AP026830.1"/>
</dbReference>
<feature type="domain" description="FAD-binding PCMH-type" evidence="6">
    <location>
        <begin position="29"/>
        <end position="207"/>
    </location>
</feature>
<evidence type="ECO:0000256" key="5">
    <source>
        <dbReference type="ARBA" id="ARBA00023002"/>
    </source>
</evidence>
<dbReference type="Proteomes" id="UP001060771">
    <property type="component" value="Chromosome"/>
</dbReference>
<reference evidence="7" key="4">
    <citation type="journal article" date="2023" name="Microbiol. Resour. Announc.">
        <title>Complete Genome Sequence of Vulcanisaeta souniana Strain IC-059, a Hyperthermophilic Archaeon Isolated from Hot Spring Water in Japan.</title>
        <authorList>
            <person name="Kato S."/>
            <person name="Itoh T."/>
            <person name="Wu L."/>
            <person name="Ma J."/>
            <person name="Ohkuma M."/>
        </authorList>
    </citation>
    <scope>NUCLEOTIDE SEQUENCE</scope>
    <source>
        <strain evidence="7">JCM 11219</strain>
    </source>
</reference>
<accession>A0A830EI83</accession>
<keyword evidence="10" id="KW-1185">Reference proteome</keyword>
<dbReference type="EMBL" id="BMNM01000018">
    <property type="protein sequence ID" value="GGI87517.1"/>
    <property type="molecule type" value="Genomic_DNA"/>
</dbReference>
<reference evidence="8" key="2">
    <citation type="submission" date="2020-09" db="EMBL/GenBank/DDBJ databases">
        <authorList>
            <person name="Sun Q."/>
            <person name="Ohkuma M."/>
        </authorList>
    </citation>
    <scope>NUCLEOTIDE SEQUENCE</scope>
    <source>
        <strain evidence="8">JCM 11219</strain>
    </source>
</reference>
<evidence type="ECO:0000259" key="6">
    <source>
        <dbReference type="PROSITE" id="PS51387"/>
    </source>
</evidence>
<dbReference type="InterPro" id="IPR036318">
    <property type="entry name" value="FAD-bd_PCMH-like_sf"/>
</dbReference>
<dbReference type="OrthoDB" id="26910at2157"/>
<organism evidence="8 9">
    <name type="scientific">Vulcanisaeta souniana JCM 11219</name>
    <dbReference type="NCBI Taxonomy" id="1293586"/>
    <lineage>
        <taxon>Archaea</taxon>
        <taxon>Thermoproteota</taxon>
        <taxon>Thermoprotei</taxon>
        <taxon>Thermoproteales</taxon>
        <taxon>Thermoproteaceae</taxon>
        <taxon>Vulcanisaeta</taxon>
    </lineage>
</organism>
<evidence type="ECO:0000256" key="4">
    <source>
        <dbReference type="ARBA" id="ARBA00022827"/>
    </source>
</evidence>
<keyword evidence="3" id="KW-0285">Flavoprotein</keyword>
<dbReference type="GeneID" id="76208194"/>
<dbReference type="FunFam" id="3.30.70.2740:FF:000001">
    <property type="entry name" value="D-lactate dehydrogenase mitochondrial"/>
    <property type="match status" value="1"/>
</dbReference>
<dbReference type="InterPro" id="IPR016171">
    <property type="entry name" value="Vanillyl_alc_oxidase_C-sub2"/>
</dbReference>
<dbReference type="InterPro" id="IPR051914">
    <property type="entry name" value="FAD-linked_OxidoTrans_Type4"/>
</dbReference>
<gene>
    <name evidence="8" type="ORF">GCM10007112_25510</name>
    <name evidence="7" type="ORF">Vsou_26540</name>
</gene>
<dbReference type="FunFam" id="1.10.45.10:FF:000001">
    <property type="entry name" value="D-lactate dehydrogenase mitochondrial"/>
    <property type="match status" value="1"/>
</dbReference>
<dbReference type="SUPFAM" id="SSF56176">
    <property type="entry name" value="FAD-binding/transporter-associated domain-like"/>
    <property type="match status" value="1"/>
</dbReference>
<dbReference type="InterPro" id="IPR016164">
    <property type="entry name" value="FAD-linked_Oxase-like_C"/>
</dbReference>
<dbReference type="Gene3D" id="3.30.70.2740">
    <property type="match status" value="1"/>
</dbReference>
<dbReference type="PROSITE" id="PS51387">
    <property type="entry name" value="FAD_PCMH"/>
    <property type="match status" value="1"/>
</dbReference>
<reference evidence="8" key="1">
    <citation type="journal article" date="2014" name="Int. J. Syst. Evol. Microbiol.">
        <title>Complete genome sequence of Corynebacterium casei LMG S-19264T (=DSM 44701T), isolated from a smear-ripened cheese.</title>
        <authorList>
            <consortium name="US DOE Joint Genome Institute (JGI-PGF)"/>
            <person name="Walter F."/>
            <person name="Albersmeier A."/>
            <person name="Kalinowski J."/>
            <person name="Ruckert C."/>
        </authorList>
    </citation>
    <scope>NUCLEOTIDE SEQUENCE</scope>
    <source>
        <strain evidence="8">JCM 11219</strain>
    </source>
</reference>
<dbReference type="InterPro" id="IPR016169">
    <property type="entry name" value="FAD-bd_PCMH_sub2"/>
</dbReference>
<dbReference type="InterPro" id="IPR004113">
    <property type="entry name" value="FAD-bd_oxidored_4_C"/>
</dbReference>
<evidence type="ECO:0000313" key="8">
    <source>
        <dbReference type="EMBL" id="GGI87517.1"/>
    </source>
</evidence>
<dbReference type="InterPro" id="IPR006094">
    <property type="entry name" value="Oxid_FAD_bind_N"/>
</dbReference>
<dbReference type="EMBL" id="AP026830">
    <property type="protein sequence ID" value="BDR93561.1"/>
    <property type="molecule type" value="Genomic_DNA"/>
</dbReference>
<comment type="similarity">
    <text evidence="2">Belongs to the FAD-binding oxidoreductase/transferase type 4 family.</text>
</comment>
<keyword evidence="4" id="KW-0274">FAD</keyword>
<sequence>MADRNNVIKRISSLGIKFEFGTRSDFIGFPVRPLIIIYPRDENDIISIVKIANEYRVPIVPWGAGTSLTGAVSCNDCILIDMRSMNRILEVNTVDWYVRVQPGVILDDLNRELNKYGFLFPPDPASHYMCTVGGIIATDAGGMRAVRYGTVKDWVLALRIVLPSGDAIRVGEPLRKNRAGYDLVHLFVGSEGTLGIITETWLRIMPLSRRHLRVFIVYLDNMDMLARFVYEVRSRGIIPELMEYMDYYSIRAVNEVFNAGLKETNGGLVFIIIEDDYALELMDIASRIGEVHELMDKDANKMYDYRSRAGEAIKTMYGNFYSEDITVPVSKLVEAIGKLRSISMKYGRPMPILAHIGDGNMHPHILFKSGEENMAQKIYEEVARIAIELGGTISGEHGIGLQKKSLLHEQYIERNNVITLNLMRNIKRLIDPSNLMNPGKYVDY</sequence>
<evidence type="ECO:0000313" key="10">
    <source>
        <dbReference type="Proteomes" id="UP001060771"/>
    </source>
</evidence>